<keyword evidence="1" id="KW-0472">Membrane</keyword>
<evidence type="ECO:0000313" key="3">
    <source>
        <dbReference type="EMBL" id="WOL10956.1"/>
    </source>
</evidence>
<organism evidence="3 4">
    <name type="scientific">Canna indica</name>
    <name type="common">Indian-shot</name>
    <dbReference type="NCBI Taxonomy" id="4628"/>
    <lineage>
        <taxon>Eukaryota</taxon>
        <taxon>Viridiplantae</taxon>
        <taxon>Streptophyta</taxon>
        <taxon>Embryophyta</taxon>
        <taxon>Tracheophyta</taxon>
        <taxon>Spermatophyta</taxon>
        <taxon>Magnoliopsida</taxon>
        <taxon>Liliopsida</taxon>
        <taxon>Zingiberales</taxon>
        <taxon>Cannaceae</taxon>
        <taxon>Canna</taxon>
    </lineage>
</organism>
<keyword evidence="4" id="KW-1185">Reference proteome</keyword>
<evidence type="ECO:0000313" key="4">
    <source>
        <dbReference type="Proteomes" id="UP001327560"/>
    </source>
</evidence>
<feature type="transmembrane region" description="Helical" evidence="1">
    <location>
        <begin position="62"/>
        <end position="81"/>
    </location>
</feature>
<feature type="domain" description="Peptidase C1A papain C-terminal" evidence="2">
    <location>
        <begin position="22"/>
        <end position="97"/>
    </location>
</feature>
<dbReference type="InterPro" id="IPR000668">
    <property type="entry name" value="Peptidase_C1A_C"/>
</dbReference>
<dbReference type="GO" id="GO:0006508">
    <property type="term" value="P:proteolysis"/>
    <property type="evidence" value="ECO:0007669"/>
    <property type="project" value="InterPro"/>
</dbReference>
<dbReference type="InterPro" id="IPR038765">
    <property type="entry name" value="Papain-like_cys_pep_sf"/>
</dbReference>
<name>A0AAQ3QFI0_9LILI</name>
<dbReference type="EMBL" id="CP136895">
    <property type="protein sequence ID" value="WOL10956.1"/>
    <property type="molecule type" value="Genomic_DNA"/>
</dbReference>
<dbReference type="GO" id="GO:0008234">
    <property type="term" value="F:cysteine-type peptidase activity"/>
    <property type="evidence" value="ECO:0007669"/>
    <property type="project" value="InterPro"/>
</dbReference>
<evidence type="ECO:0000256" key="1">
    <source>
        <dbReference type="SAM" id="Phobius"/>
    </source>
</evidence>
<dbReference type="AlphaFoldDB" id="A0AAQ3QFI0"/>
<protein>
    <submittedName>
        <fullName evidence="3">Oryzain gamma chain-like</fullName>
    </submittedName>
</protein>
<dbReference type="Gene3D" id="3.90.70.10">
    <property type="entry name" value="Cysteine proteinases"/>
    <property type="match status" value="1"/>
</dbReference>
<evidence type="ECO:0000259" key="2">
    <source>
        <dbReference type="Pfam" id="PF00112"/>
    </source>
</evidence>
<keyword evidence="1" id="KW-0812">Transmembrane</keyword>
<dbReference type="Proteomes" id="UP001327560">
    <property type="component" value="Chromosome 6"/>
</dbReference>
<gene>
    <name evidence="3" type="ORF">Cni_G19716</name>
</gene>
<proteinExistence type="predicted"/>
<sequence length="97" mass="10844">MPSQRSAIFVGKMGCRSGALKIELQYAVGLIRPVCVAYQVARDFIFYKSGVYTSDICGNTEMVTHGWMLVMLIVLAVGYVVENGMPYWLIKISWGED</sequence>
<reference evidence="3 4" key="1">
    <citation type="submission" date="2023-10" db="EMBL/GenBank/DDBJ databases">
        <title>Chromosome-scale genome assembly provides insights into flower coloration mechanisms of Canna indica.</title>
        <authorList>
            <person name="Li C."/>
        </authorList>
    </citation>
    <scope>NUCLEOTIDE SEQUENCE [LARGE SCALE GENOMIC DNA]</scope>
    <source>
        <tissue evidence="3">Flower</tissue>
    </source>
</reference>
<keyword evidence="1" id="KW-1133">Transmembrane helix</keyword>
<accession>A0AAQ3QFI0</accession>
<dbReference type="SUPFAM" id="SSF54001">
    <property type="entry name" value="Cysteine proteinases"/>
    <property type="match status" value="1"/>
</dbReference>
<dbReference type="Pfam" id="PF00112">
    <property type="entry name" value="Peptidase_C1"/>
    <property type="match status" value="1"/>
</dbReference>